<comment type="similarity">
    <text evidence="2 8">Belongs to the nucleobase:cation symporter-2 (NCS2) (TC 2.A.40) family. Azg-like subfamily.</text>
</comment>
<feature type="transmembrane region" description="Helical" evidence="9">
    <location>
        <begin position="242"/>
        <end position="263"/>
    </location>
</feature>
<name>A0ABU4WBI7_9FUSO</name>
<keyword evidence="6 8" id="KW-1133">Transmembrane helix</keyword>
<feature type="transmembrane region" description="Helical" evidence="9">
    <location>
        <begin position="169"/>
        <end position="188"/>
    </location>
</feature>
<dbReference type="Proteomes" id="UP001279681">
    <property type="component" value="Unassembled WGS sequence"/>
</dbReference>
<evidence type="ECO:0000256" key="7">
    <source>
        <dbReference type="ARBA" id="ARBA00023136"/>
    </source>
</evidence>
<feature type="transmembrane region" description="Helical" evidence="9">
    <location>
        <begin position="195"/>
        <end position="214"/>
    </location>
</feature>
<comment type="subcellular location">
    <subcellularLocation>
        <location evidence="1 8">Cell membrane</location>
        <topology evidence="1 8">Multi-pass membrane protein</topology>
    </subcellularLocation>
</comment>
<feature type="transmembrane region" description="Helical" evidence="9">
    <location>
        <begin position="128"/>
        <end position="149"/>
    </location>
</feature>
<dbReference type="RefSeq" id="WP_320313916.1">
    <property type="nucleotide sequence ID" value="NZ_JAVIKH010000010.1"/>
</dbReference>
<evidence type="ECO:0000313" key="10">
    <source>
        <dbReference type="EMBL" id="MDX8336515.1"/>
    </source>
</evidence>
<protein>
    <submittedName>
        <fullName evidence="10">NCS2 family permease</fullName>
    </submittedName>
</protein>
<keyword evidence="7 8" id="KW-0472">Membrane</keyword>
<dbReference type="EMBL" id="JAVIKH010000010">
    <property type="protein sequence ID" value="MDX8336515.1"/>
    <property type="molecule type" value="Genomic_DNA"/>
</dbReference>
<dbReference type="PANTHER" id="PTHR43337:SF1">
    <property type="entry name" value="XANTHINE_URACIL PERMEASE C887.17-RELATED"/>
    <property type="match status" value="1"/>
</dbReference>
<evidence type="ECO:0000256" key="6">
    <source>
        <dbReference type="ARBA" id="ARBA00022989"/>
    </source>
</evidence>
<organism evidence="10 11">
    <name type="scientific">Candidatus Cetobacterium colombiensis</name>
    <dbReference type="NCBI Taxonomy" id="3073100"/>
    <lineage>
        <taxon>Bacteria</taxon>
        <taxon>Fusobacteriati</taxon>
        <taxon>Fusobacteriota</taxon>
        <taxon>Fusobacteriia</taxon>
        <taxon>Fusobacteriales</taxon>
        <taxon>Fusobacteriaceae</taxon>
        <taxon>Cetobacterium</taxon>
    </lineage>
</organism>
<gene>
    <name evidence="10" type="ORF">RFV38_08410</name>
</gene>
<evidence type="ECO:0000256" key="8">
    <source>
        <dbReference type="PIRNR" id="PIRNR005353"/>
    </source>
</evidence>
<feature type="transmembrane region" description="Helical" evidence="9">
    <location>
        <begin position="21"/>
        <end position="41"/>
    </location>
</feature>
<sequence length="430" mass="45369">MNFINNFFKISERHSTVKHEIIGGTTTFLTMAYIIFINPAILSESGMDKGALITVTIISSAIGTLISALLANAPFALAPGMGLNAFFTYSLVIGRGIPWQTALGIVFLSGVFFFFLSIGGIREKIANAIPLCLKVSVTGGIGLFIAFIGLKTLGIVSSNPSTIIGLAKFNSQILIGVIGLFIAIILEIKKVKGGILIGIISSTVIGLFTGDTIMPNSVMSMPPSIAPIAFKLDILGALKLSLLGPAFSFMFVDLFDSLGTLIACSKEIGLADKKGKVKDLGKMLYSDVSSTMIGAVLGTSTVTTLSETAAGIAAGARTGLASVVTASLFIVSLFFTPLVSIVPSFATSPALIIVGVYMFKNIYELDWKDYKTLFPSFVTILMMPLTYSISTGLAFGFISYIVIHAGTGDFKKLNPTLIFIGILSVVSLVV</sequence>
<evidence type="ECO:0000256" key="9">
    <source>
        <dbReference type="SAM" id="Phobius"/>
    </source>
</evidence>
<keyword evidence="3 8" id="KW-0813">Transport</keyword>
<reference evidence="11" key="1">
    <citation type="submission" date="2023-07" db="EMBL/GenBank/DDBJ databases">
        <authorList>
            <person name="Colorado M.A."/>
            <person name="Villamil L.M."/>
            <person name="Melo J.F."/>
            <person name="Rodriguez J.A."/>
            <person name="Ruiz R.Y."/>
        </authorList>
    </citation>
    <scope>NUCLEOTIDE SEQUENCE [LARGE SCALE GENOMIC DNA]</scope>
    <source>
        <strain evidence="11">C33</strain>
    </source>
</reference>
<feature type="transmembrane region" description="Helical" evidence="9">
    <location>
        <begin position="53"/>
        <end position="77"/>
    </location>
</feature>
<evidence type="ECO:0000256" key="2">
    <source>
        <dbReference type="ARBA" id="ARBA00005697"/>
    </source>
</evidence>
<dbReference type="InterPro" id="IPR045018">
    <property type="entry name" value="Azg-like"/>
</dbReference>
<dbReference type="InterPro" id="IPR026033">
    <property type="entry name" value="Azg-like_bact_archaea"/>
</dbReference>
<accession>A0ABU4WBI7</accession>
<evidence type="ECO:0000256" key="3">
    <source>
        <dbReference type="ARBA" id="ARBA00022448"/>
    </source>
</evidence>
<evidence type="ECO:0000313" key="11">
    <source>
        <dbReference type="Proteomes" id="UP001279681"/>
    </source>
</evidence>
<feature type="transmembrane region" description="Helical" evidence="9">
    <location>
        <begin position="338"/>
        <end position="359"/>
    </location>
</feature>
<comment type="caution">
    <text evidence="10">The sequence shown here is derived from an EMBL/GenBank/DDBJ whole genome shotgun (WGS) entry which is preliminary data.</text>
</comment>
<feature type="transmembrane region" description="Helical" evidence="9">
    <location>
        <begin position="379"/>
        <end position="401"/>
    </location>
</feature>
<proteinExistence type="inferred from homology"/>
<evidence type="ECO:0000256" key="1">
    <source>
        <dbReference type="ARBA" id="ARBA00004651"/>
    </source>
</evidence>
<dbReference type="PIRSF" id="PIRSF005353">
    <property type="entry name" value="PbuG"/>
    <property type="match status" value="1"/>
</dbReference>
<evidence type="ECO:0000256" key="5">
    <source>
        <dbReference type="ARBA" id="ARBA00022692"/>
    </source>
</evidence>
<feature type="transmembrane region" description="Helical" evidence="9">
    <location>
        <begin position="97"/>
        <end position="116"/>
    </location>
</feature>
<evidence type="ECO:0000256" key="4">
    <source>
        <dbReference type="ARBA" id="ARBA00022475"/>
    </source>
</evidence>
<feature type="transmembrane region" description="Helical" evidence="9">
    <location>
        <begin position="284"/>
        <end position="303"/>
    </location>
</feature>
<keyword evidence="5 8" id="KW-0812">Transmembrane</keyword>
<dbReference type="InterPro" id="IPR006043">
    <property type="entry name" value="NCS2"/>
</dbReference>
<keyword evidence="4 8" id="KW-1003">Cell membrane</keyword>
<dbReference type="PANTHER" id="PTHR43337">
    <property type="entry name" value="XANTHINE/URACIL PERMEASE C887.17-RELATED"/>
    <property type="match status" value="1"/>
</dbReference>
<keyword evidence="11" id="KW-1185">Reference proteome</keyword>
<feature type="transmembrane region" description="Helical" evidence="9">
    <location>
        <begin position="309"/>
        <end position="331"/>
    </location>
</feature>
<dbReference type="Pfam" id="PF00860">
    <property type="entry name" value="Xan_ur_permease"/>
    <property type="match status" value="1"/>
</dbReference>